<dbReference type="SUPFAM" id="SSF46785">
    <property type="entry name" value="Winged helix' DNA-binding domain"/>
    <property type="match status" value="1"/>
</dbReference>
<dbReference type="GO" id="GO:0045892">
    <property type="term" value="P:negative regulation of DNA-templated transcription"/>
    <property type="evidence" value="ECO:0007669"/>
    <property type="project" value="UniProtKB-UniRule"/>
</dbReference>
<dbReference type="PIRSF" id="PIRSF005485">
    <property type="entry name" value="HrcA"/>
    <property type="match status" value="1"/>
</dbReference>
<dbReference type="InterPro" id="IPR036390">
    <property type="entry name" value="WH_DNA-bd_sf"/>
</dbReference>
<dbReference type="NCBIfam" id="TIGR00331">
    <property type="entry name" value="hrcA"/>
    <property type="match status" value="1"/>
</dbReference>
<reference evidence="8" key="2">
    <citation type="submission" date="2020-09" db="EMBL/GenBank/DDBJ databases">
        <authorList>
            <person name="Sun Q."/>
            <person name="Kim S."/>
        </authorList>
    </citation>
    <scope>NUCLEOTIDE SEQUENCE</scope>
    <source>
        <strain evidence="8">KCTC 12711</strain>
    </source>
</reference>
<accession>A0A918RY37</accession>
<dbReference type="InterPro" id="IPR002571">
    <property type="entry name" value="HrcA"/>
</dbReference>
<dbReference type="InterPro" id="IPR036388">
    <property type="entry name" value="WH-like_DNA-bd_sf"/>
</dbReference>
<dbReference type="InterPro" id="IPR005104">
    <property type="entry name" value="WHTH_HrcA_DNA-bd"/>
</dbReference>
<evidence type="ECO:0000256" key="5">
    <source>
        <dbReference type="HAMAP-Rule" id="MF_00081"/>
    </source>
</evidence>
<dbReference type="InterPro" id="IPR029016">
    <property type="entry name" value="GAF-like_dom_sf"/>
</dbReference>
<reference evidence="8" key="1">
    <citation type="journal article" date="2014" name="Int. J. Syst. Evol. Microbiol.">
        <title>Complete genome sequence of Corynebacterium casei LMG S-19264T (=DSM 44701T), isolated from a smear-ripened cheese.</title>
        <authorList>
            <consortium name="US DOE Joint Genome Institute (JGI-PGF)"/>
            <person name="Walter F."/>
            <person name="Albersmeier A."/>
            <person name="Kalinowski J."/>
            <person name="Ruckert C."/>
        </authorList>
    </citation>
    <scope>NUCLEOTIDE SEQUENCE</scope>
    <source>
        <strain evidence="8">KCTC 12711</strain>
    </source>
</reference>
<dbReference type="PANTHER" id="PTHR34824">
    <property type="entry name" value="HEAT-INDUCIBLE TRANSCRIPTION REPRESSOR HRCA"/>
    <property type="match status" value="1"/>
</dbReference>
<comment type="similarity">
    <text evidence="5">Belongs to the HrcA family.</text>
</comment>
<evidence type="ECO:0000259" key="6">
    <source>
        <dbReference type="Pfam" id="PF01628"/>
    </source>
</evidence>
<name>A0A918RY37_9GAMM</name>
<dbReference type="Pfam" id="PF01628">
    <property type="entry name" value="HrcA"/>
    <property type="match status" value="1"/>
</dbReference>
<dbReference type="PANTHER" id="PTHR34824:SF1">
    <property type="entry name" value="HEAT-INDUCIBLE TRANSCRIPTION REPRESSOR HRCA"/>
    <property type="match status" value="1"/>
</dbReference>
<dbReference type="Pfam" id="PF03444">
    <property type="entry name" value="WHD_HrcA"/>
    <property type="match status" value="1"/>
</dbReference>
<feature type="domain" description="Heat-inducible transcription repressor HrcA C-terminal" evidence="6">
    <location>
        <begin position="104"/>
        <end position="328"/>
    </location>
</feature>
<evidence type="ECO:0000256" key="2">
    <source>
        <dbReference type="ARBA" id="ARBA00023015"/>
    </source>
</evidence>
<sequence length="348" mass="38327">MTLDARAENVLKNLVETYIQEGQPVGSRTLSKLPQLDVSSATVRNVMADLEELGLIKSPHTSAGRIPTAQGYRLFVDSMIKASPMTNATVTELRERFNNESDPETLIAHASDLLSDLSRFAGVVVLPNHATARFHQIEFLRLSDTRVLAILVTEDGRVQNRVLPTADKFTEAELIEAANFFNSRYKGNSLDAVRRLLIEDMHHDNDQMHRLNRTAMQAASRVISEEEASQKNKDVVLSGEQKLLDVPDLCQIETLQRLFDAFKTKRDLLDLLDRSLKAEGVSVFIGEESGYSALGECSVIASPYEVDGKVLGTLGVVGPTRMAYSDVISVVDVTAKLLSQALTLSARA</sequence>
<dbReference type="InterPro" id="IPR021153">
    <property type="entry name" value="HrcA_C"/>
</dbReference>
<dbReference type="SUPFAM" id="SSF55781">
    <property type="entry name" value="GAF domain-like"/>
    <property type="match status" value="1"/>
</dbReference>
<dbReference type="Gene3D" id="1.10.10.10">
    <property type="entry name" value="Winged helix-like DNA-binding domain superfamily/Winged helix DNA-binding domain"/>
    <property type="match status" value="1"/>
</dbReference>
<keyword evidence="1 5" id="KW-0678">Repressor</keyword>
<keyword evidence="3 5" id="KW-0346">Stress response</keyword>
<keyword evidence="4 5" id="KW-0804">Transcription</keyword>
<dbReference type="Gene3D" id="3.30.450.40">
    <property type="match status" value="1"/>
</dbReference>
<proteinExistence type="inferred from homology"/>
<keyword evidence="2 5" id="KW-0805">Transcription regulation</keyword>
<evidence type="ECO:0000256" key="1">
    <source>
        <dbReference type="ARBA" id="ARBA00022491"/>
    </source>
</evidence>
<feature type="domain" description="Winged helix-turn-helix transcription repressor HrcA DNA-binding" evidence="7">
    <location>
        <begin position="6"/>
        <end position="74"/>
    </location>
</feature>
<dbReference type="RefSeq" id="WP_189402036.1">
    <property type="nucleotide sequence ID" value="NZ_BMXA01000005.1"/>
</dbReference>
<gene>
    <name evidence="5 8" type="primary">hrcA</name>
    <name evidence="8" type="ORF">GCM10008090_26280</name>
</gene>
<evidence type="ECO:0000313" key="9">
    <source>
        <dbReference type="Proteomes" id="UP000614811"/>
    </source>
</evidence>
<dbReference type="HAMAP" id="MF_00081">
    <property type="entry name" value="HrcA"/>
    <property type="match status" value="1"/>
</dbReference>
<evidence type="ECO:0000256" key="3">
    <source>
        <dbReference type="ARBA" id="ARBA00023016"/>
    </source>
</evidence>
<protein>
    <recommendedName>
        <fullName evidence="5">Heat-inducible transcription repressor HrcA</fullName>
    </recommendedName>
</protein>
<dbReference type="InterPro" id="IPR023120">
    <property type="entry name" value="WHTH_transcript_rep_HrcA_IDD"/>
</dbReference>
<organism evidence="8 9">
    <name type="scientific">Arenicella chitinivorans</name>
    <dbReference type="NCBI Taxonomy" id="1329800"/>
    <lineage>
        <taxon>Bacteria</taxon>
        <taxon>Pseudomonadati</taxon>
        <taxon>Pseudomonadota</taxon>
        <taxon>Gammaproteobacteria</taxon>
        <taxon>Arenicellales</taxon>
        <taxon>Arenicellaceae</taxon>
        <taxon>Arenicella</taxon>
    </lineage>
</organism>
<keyword evidence="9" id="KW-1185">Reference proteome</keyword>
<dbReference type="AlphaFoldDB" id="A0A918RY37"/>
<evidence type="ECO:0000259" key="7">
    <source>
        <dbReference type="Pfam" id="PF03444"/>
    </source>
</evidence>
<comment type="function">
    <text evidence="5">Negative regulator of class I heat shock genes (grpE-dnaK-dnaJ and groELS operons). Prevents heat-shock induction of these operons.</text>
</comment>
<comment type="caution">
    <text evidence="8">The sequence shown here is derived from an EMBL/GenBank/DDBJ whole genome shotgun (WGS) entry which is preliminary data.</text>
</comment>
<dbReference type="EMBL" id="BMXA01000005">
    <property type="protein sequence ID" value="GHA15468.1"/>
    <property type="molecule type" value="Genomic_DNA"/>
</dbReference>
<evidence type="ECO:0000256" key="4">
    <source>
        <dbReference type="ARBA" id="ARBA00023163"/>
    </source>
</evidence>
<dbReference type="Proteomes" id="UP000614811">
    <property type="component" value="Unassembled WGS sequence"/>
</dbReference>
<dbReference type="GO" id="GO:0003677">
    <property type="term" value="F:DNA binding"/>
    <property type="evidence" value="ECO:0007669"/>
    <property type="project" value="InterPro"/>
</dbReference>
<dbReference type="Gene3D" id="3.30.390.60">
    <property type="entry name" value="Heat-inducible transcription repressor hrca homolog, domain 3"/>
    <property type="match status" value="1"/>
</dbReference>
<evidence type="ECO:0000313" key="8">
    <source>
        <dbReference type="EMBL" id="GHA15468.1"/>
    </source>
</evidence>